<reference evidence="3" key="1">
    <citation type="journal article" date="2019" name="Int. J. Syst. Evol. Microbiol.">
        <title>The Global Catalogue of Microorganisms (GCM) 10K type strain sequencing project: providing services to taxonomists for standard genome sequencing and annotation.</title>
        <authorList>
            <consortium name="The Broad Institute Genomics Platform"/>
            <consortium name="The Broad Institute Genome Sequencing Center for Infectious Disease"/>
            <person name="Wu L."/>
            <person name="Ma J."/>
        </authorList>
    </citation>
    <scope>NUCLEOTIDE SEQUENCE [LARGE SCALE GENOMIC DNA]</scope>
    <source>
        <strain evidence="3">KCTC 22209</strain>
    </source>
</reference>
<sequence>MEKLIPLLIALAIFGFKSYQNYMKEQEAALKRRKANAPIPSKSKAEPPAYQPSQKEKNVVTPPPFYSEKIKDTNEIQRFKKEREEHRLALNKKNKLTQSLQKEPTVTEDFDLRKAVMMSIILDRPYK</sequence>
<organism evidence="2 3">
    <name type="scientific">Sphingobacterium anhuiense</name>
    <dbReference type="NCBI Taxonomy" id="493780"/>
    <lineage>
        <taxon>Bacteria</taxon>
        <taxon>Pseudomonadati</taxon>
        <taxon>Bacteroidota</taxon>
        <taxon>Sphingobacteriia</taxon>
        <taxon>Sphingobacteriales</taxon>
        <taxon>Sphingobacteriaceae</taxon>
        <taxon>Sphingobacterium</taxon>
    </lineage>
</organism>
<gene>
    <name evidence="2" type="ORF">ACFS6I_23120</name>
</gene>
<evidence type="ECO:0000313" key="2">
    <source>
        <dbReference type="EMBL" id="MFD2906833.1"/>
    </source>
</evidence>
<accession>A0ABW5Z2Z2</accession>
<feature type="region of interest" description="Disordered" evidence="1">
    <location>
        <begin position="27"/>
        <end position="67"/>
    </location>
</feature>
<dbReference type="EMBL" id="JBHUPE010000018">
    <property type="protein sequence ID" value="MFD2906833.1"/>
    <property type="molecule type" value="Genomic_DNA"/>
</dbReference>
<name>A0ABW5Z2Z2_9SPHI</name>
<evidence type="ECO:0000256" key="1">
    <source>
        <dbReference type="SAM" id="MobiDB-lite"/>
    </source>
</evidence>
<comment type="caution">
    <text evidence="2">The sequence shown here is derived from an EMBL/GenBank/DDBJ whole genome shotgun (WGS) entry which is preliminary data.</text>
</comment>
<protein>
    <submittedName>
        <fullName evidence="2">Uncharacterized protein</fullName>
    </submittedName>
</protein>
<dbReference type="Proteomes" id="UP001597509">
    <property type="component" value="Unassembled WGS sequence"/>
</dbReference>
<proteinExistence type="predicted"/>
<dbReference type="RefSeq" id="WP_380924093.1">
    <property type="nucleotide sequence ID" value="NZ_JBHUPE010000018.1"/>
</dbReference>
<keyword evidence="3" id="KW-1185">Reference proteome</keyword>
<evidence type="ECO:0000313" key="3">
    <source>
        <dbReference type="Proteomes" id="UP001597509"/>
    </source>
</evidence>